<dbReference type="InterPro" id="IPR036653">
    <property type="entry name" value="CinA-like_C"/>
</dbReference>
<organism evidence="2 3">
    <name type="scientific">Methylobacterium aquaticum</name>
    <dbReference type="NCBI Taxonomy" id="270351"/>
    <lineage>
        <taxon>Bacteria</taxon>
        <taxon>Pseudomonadati</taxon>
        <taxon>Pseudomonadota</taxon>
        <taxon>Alphaproteobacteria</taxon>
        <taxon>Hyphomicrobiales</taxon>
        <taxon>Methylobacteriaceae</taxon>
        <taxon>Methylobacterium</taxon>
    </lineage>
</organism>
<accession>A0A0J6T6G2</accession>
<dbReference type="NCBIfam" id="TIGR00199">
    <property type="entry name" value="PncC_domain"/>
    <property type="match status" value="1"/>
</dbReference>
<feature type="domain" description="CinA C-terminal" evidence="1">
    <location>
        <begin position="9"/>
        <end position="157"/>
    </location>
</feature>
<evidence type="ECO:0000313" key="2">
    <source>
        <dbReference type="EMBL" id="KMO41422.1"/>
    </source>
</evidence>
<dbReference type="SUPFAM" id="SSF142433">
    <property type="entry name" value="CinA-like"/>
    <property type="match status" value="1"/>
</dbReference>
<sequence>MHALMERAGRIAARLTARRETVAVAESSAGGLVSAALLAVPGASAYFLGGAVVYTAQARRALIGLDEAGMAGLRSASEPYAERVAALVRERHGAAWGLCETGAAGPRGNRYGDAAGHTCLAVAGPVTRRLTVETGYADRAANMDAFAGAMLDTFLEALAEADRAP</sequence>
<gene>
    <name evidence="2" type="ORF">VP06_01110</name>
</gene>
<dbReference type="AlphaFoldDB" id="A0A0J6T6G2"/>
<dbReference type="Proteomes" id="UP000035929">
    <property type="component" value="Unassembled WGS sequence"/>
</dbReference>
<name>A0A0J6T6G2_9HYPH</name>
<protein>
    <submittedName>
        <fullName evidence="2">Damage-inducible protein</fullName>
    </submittedName>
</protein>
<comment type="caution">
    <text evidence="2">The sequence shown here is derived from an EMBL/GenBank/DDBJ whole genome shotgun (WGS) entry which is preliminary data.</text>
</comment>
<dbReference type="RefSeq" id="WP_048461981.1">
    <property type="nucleotide sequence ID" value="NZ_JBNTQU010000020.1"/>
</dbReference>
<dbReference type="EMBL" id="LABX01000007">
    <property type="protein sequence ID" value="KMO41422.1"/>
    <property type="molecule type" value="Genomic_DNA"/>
</dbReference>
<dbReference type="InterPro" id="IPR008136">
    <property type="entry name" value="CinA_C"/>
</dbReference>
<proteinExistence type="predicted"/>
<reference evidence="2 3" key="1">
    <citation type="submission" date="2015-03" db="EMBL/GenBank/DDBJ databases">
        <title>Genome sequencing of Methylobacterium aquaticum DSM16371 type strain.</title>
        <authorList>
            <person name="Chaudhry V."/>
            <person name="Patil P.B."/>
        </authorList>
    </citation>
    <scope>NUCLEOTIDE SEQUENCE [LARGE SCALE GENOMIC DNA]</scope>
    <source>
        <strain evidence="2 3">DSM 16371</strain>
    </source>
</reference>
<evidence type="ECO:0000259" key="1">
    <source>
        <dbReference type="Pfam" id="PF02464"/>
    </source>
</evidence>
<dbReference type="OrthoDB" id="1253990at2"/>
<dbReference type="PATRIC" id="fig|270351.6.peg.6857"/>
<dbReference type="Pfam" id="PF02464">
    <property type="entry name" value="CinA"/>
    <property type="match status" value="1"/>
</dbReference>
<evidence type="ECO:0000313" key="3">
    <source>
        <dbReference type="Proteomes" id="UP000035929"/>
    </source>
</evidence>
<dbReference type="Gene3D" id="3.90.950.20">
    <property type="entry name" value="CinA-like"/>
    <property type="match status" value="1"/>
</dbReference>